<feature type="domain" description="BRCT" evidence="3">
    <location>
        <begin position="381"/>
        <end position="440"/>
    </location>
</feature>
<protein>
    <recommendedName>
        <fullName evidence="3">BRCT domain-containing protein</fullName>
    </recommendedName>
</protein>
<dbReference type="PANTHER" id="PTHR48051">
    <property type="match status" value="1"/>
</dbReference>
<dbReference type="SMART" id="SM00364">
    <property type="entry name" value="LRR_BAC"/>
    <property type="match status" value="5"/>
</dbReference>
<dbReference type="Gene3D" id="3.80.10.10">
    <property type="entry name" value="Ribonuclease Inhibitor"/>
    <property type="match status" value="2"/>
</dbReference>
<evidence type="ECO:0000313" key="5">
    <source>
        <dbReference type="Proteomes" id="UP000838672"/>
    </source>
</evidence>
<reference evidence="4" key="1">
    <citation type="submission" date="2021-11" db="EMBL/GenBank/DDBJ databases">
        <authorList>
            <person name="Rodrigo-Torres L."/>
            <person name="Arahal R. D."/>
            <person name="Lucena T."/>
        </authorList>
    </citation>
    <scope>NUCLEOTIDE SEQUENCE</scope>
    <source>
        <strain evidence="4">CECT 7929</strain>
    </source>
</reference>
<accession>A0ABM8ZR63</accession>
<proteinExistence type="predicted"/>
<dbReference type="EMBL" id="CAKLDI010000001">
    <property type="protein sequence ID" value="CAH0532390.1"/>
    <property type="molecule type" value="Genomic_DNA"/>
</dbReference>
<keyword evidence="2" id="KW-0677">Repeat</keyword>
<evidence type="ECO:0000256" key="1">
    <source>
        <dbReference type="ARBA" id="ARBA00022614"/>
    </source>
</evidence>
<organism evidence="4 5">
    <name type="scientific">Vibrio stylophorae</name>
    <dbReference type="NCBI Taxonomy" id="659351"/>
    <lineage>
        <taxon>Bacteria</taxon>
        <taxon>Pseudomonadati</taxon>
        <taxon>Pseudomonadota</taxon>
        <taxon>Gammaproteobacteria</taxon>
        <taxon>Vibrionales</taxon>
        <taxon>Vibrionaceae</taxon>
        <taxon>Vibrio</taxon>
    </lineage>
</organism>
<dbReference type="Proteomes" id="UP000838672">
    <property type="component" value="Unassembled WGS sequence"/>
</dbReference>
<gene>
    <name evidence="4" type="ORF">VST7929_00219</name>
</gene>
<comment type="caution">
    <text evidence="4">The sequence shown here is derived from an EMBL/GenBank/DDBJ whole genome shotgun (WGS) entry which is preliminary data.</text>
</comment>
<dbReference type="RefSeq" id="WP_237464259.1">
    <property type="nucleotide sequence ID" value="NZ_CAKLDI010000001.1"/>
</dbReference>
<name>A0ABM8ZR63_9VIBR</name>
<dbReference type="SUPFAM" id="SSF52058">
    <property type="entry name" value="L domain-like"/>
    <property type="match status" value="2"/>
</dbReference>
<keyword evidence="5" id="KW-1185">Reference proteome</keyword>
<evidence type="ECO:0000259" key="3">
    <source>
        <dbReference type="Pfam" id="PF00533"/>
    </source>
</evidence>
<dbReference type="InterPro" id="IPR032675">
    <property type="entry name" value="LRR_dom_sf"/>
</dbReference>
<dbReference type="PANTHER" id="PTHR48051:SF1">
    <property type="entry name" value="RAS SUPPRESSOR PROTEIN 1"/>
    <property type="match status" value="1"/>
</dbReference>
<dbReference type="Pfam" id="PF00533">
    <property type="entry name" value="BRCT"/>
    <property type="match status" value="1"/>
</dbReference>
<dbReference type="Gene3D" id="3.40.50.10190">
    <property type="entry name" value="BRCT domain"/>
    <property type="match status" value="1"/>
</dbReference>
<dbReference type="InterPro" id="IPR050216">
    <property type="entry name" value="LRR_domain-containing"/>
</dbReference>
<dbReference type="InterPro" id="IPR036420">
    <property type="entry name" value="BRCT_dom_sf"/>
</dbReference>
<evidence type="ECO:0000256" key="2">
    <source>
        <dbReference type="ARBA" id="ARBA00022737"/>
    </source>
</evidence>
<keyword evidence="1" id="KW-0433">Leucine-rich repeat</keyword>
<sequence length="813" mass="92101">MPIPPLSAQERDTLEQRYGDLTQLKHLYLWHFNDYTWDDLHWIAHCTNLEILAVHCTPPTQTTQRLYLPSTLKELSISKLYGTEVPSIIRQLPQLEKLDLIHCNFEQFGDLSDMTKLHSLGYYSYELDSQEQSDHQVPPLETLSSCPNLNHLELSHRDWSSLSALSKLPKLTSLSLREMPAIDADTQVSLPSQLKKIDLSRLQAKVLPEFIRQLSALESISLYQSPLNELGDLSAIHHLKAVHIHQETPPAQQLPLPNLDALIPHQQLEQVKLRGNFAKDAMPIALALLPAQTEIDLELDENARRSNDLMKQLKVLRQSKLSDDEKIRYFHTLFTMNFPRELPEMDGRFYLTYLEGKYTPFKEKSLAWLRQTSAQHIAQHPLITGSVLYLCGKTALKATAFKEKLSGLGISLSKKLTPQVTHILVGQNPKQTEQFAADDPRIIDESALQQAQQQQAPQFLQQAVNDQPEQGQAMVAQVLEMLASPDEASHQVALSLIEQGGITEAMHLPLFFALKTSKNPNIRQSIRMLLGGCGDETFQTAVQDRAFLHELYHKDPGMLEYEGQGGIYKRLKTLEKKWGKPLCQAVALRFWQHQGEGLTYILVDKTDSEIRDQVINSCIETQNDGQVCLNWSRACGFNNGLHWMHADEDTPEDRAQHLMDTHRDPDLFLGHSNYEISSLKTRLPDPTRLSQSIQAINASNCLLSTLPVNFEAYANIEALDLSRNCLSALPAKLSQFSALTHLNLSFNHFETFPAVLLKMPNLKWLDLRRASAPLYRTGYDAPDYQAIEIPETFRQKNPDCIILTDDSEASGSI</sequence>
<dbReference type="InterPro" id="IPR001357">
    <property type="entry name" value="BRCT_dom"/>
</dbReference>
<evidence type="ECO:0000313" key="4">
    <source>
        <dbReference type="EMBL" id="CAH0532390.1"/>
    </source>
</evidence>